<dbReference type="OrthoDB" id="1524003at2"/>
<reference evidence="2 3" key="1">
    <citation type="submission" date="2019-07" db="EMBL/GenBank/DDBJ databases">
        <title>Whole genome shotgun sequence of Segetibacter aerophilus NBRC 106135.</title>
        <authorList>
            <person name="Hosoyama A."/>
            <person name="Uohara A."/>
            <person name="Ohji S."/>
            <person name="Ichikawa N."/>
        </authorList>
    </citation>
    <scope>NUCLEOTIDE SEQUENCE [LARGE SCALE GENOMIC DNA]</scope>
    <source>
        <strain evidence="2 3">NBRC 106135</strain>
    </source>
</reference>
<organism evidence="2 3">
    <name type="scientific">Segetibacter aerophilus</name>
    <dbReference type="NCBI Taxonomy" id="670293"/>
    <lineage>
        <taxon>Bacteria</taxon>
        <taxon>Pseudomonadati</taxon>
        <taxon>Bacteroidota</taxon>
        <taxon>Chitinophagia</taxon>
        <taxon>Chitinophagales</taxon>
        <taxon>Chitinophagaceae</taxon>
        <taxon>Segetibacter</taxon>
    </lineage>
</organism>
<dbReference type="InterPro" id="IPR030916">
    <property type="entry name" value="ELWxxDGT_rpt"/>
</dbReference>
<dbReference type="Gene3D" id="2.60.40.10">
    <property type="entry name" value="Immunoglobulins"/>
    <property type="match status" value="1"/>
</dbReference>
<keyword evidence="3" id="KW-1185">Reference proteome</keyword>
<name>A0A512BGD6_9BACT</name>
<dbReference type="NCBIfam" id="TIGR04534">
    <property type="entry name" value="ELWxxDGT_rpt"/>
    <property type="match status" value="1"/>
</dbReference>
<evidence type="ECO:0000313" key="2">
    <source>
        <dbReference type="EMBL" id="GEO11026.1"/>
    </source>
</evidence>
<dbReference type="EMBL" id="BJYT01000015">
    <property type="protein sequence ID" value="GEO11026.1"/>
    <property type="molecule type" value="Genomic_DNA"/>
</dbReference>
<sequence length="706" mass="75920">MKSTLQTLLVALFIFCFEKSFSQVTLLSNNTNLTTGFVLNDKALLISEEDSLWVTNGTPAGTVKLTNSVSYVDTGGGQIFNGKFFFSGANSANGQELWVTDGTSGGTTLLKDINTVTTNSIPANFFTYNNTLFFTADNGVNGRELWVSNGTAAGTVMLKDINPNAGSGLSIPTTNFHVANGILYFVANNGTNGEELWRTDGTPAGTTMVKDITTTPSVATSTQFGQFINLGNIFIFSVTAGEFLTSTSQLWRSDGTSAGTTLIKDFGTFSGFFPVFFFPFNGKIYFNGTDYANTGNELWVTDGTTAGTTLVKDINPGGGEASSVPFVFNAVVMNNRFIFQATTAANGSELWYSDGTETGTQLLKEINPGSANANPFVYKNYDFSSGNIYGSTLYNGKVFFSANNGTNGKELWITDGTSQGTTMVKDINTGAPTGVADSVVSYLYTTSGLYFSANNGSGYEPWISNGTDPGTTRVFDVNTGTPGSNPRYMFVFNNQLYFNGTNGDVAGRTDLFKIDATVTVLPITLLNFAATVESSNLVNLHWSTTNEINSSHFIIERSADGNKFTDIGHVNATGNSTIKQDYSYSDRQSSTLSSPLLYYRLTLVDRDGSQVPSKVLLVRLQGSAVQFTFSPNPVKQQLNVTVEPGGAKNVSLRIIDAGGKQVYQQNIAGGANVYQQYIDVAGLQKGVYYIQLITDKIVKTGKLIKQ</sequence>
<proteinExistence type="predicted"/>
<dbReference type="Proteomes" id="UP000321513">
    <property type="component" value="Unassembled WGS sequence"/>
</dbReference>
<dbReference type="RefSeq" id="WP_147205136.1">
    <property type="nucleotide sequence ID" value="NZ_BJYT01000015.1"/>
</dbReference>
<accession>A0A512BGD6</accession>
<dbReference type="AlphaFoldDB" id="A0A512BGD6"/>
<dbReference type="InterPro" id="IPR026444">
    <property type="entry name" value="Secre_tail"/>
</dbReference>
<dbReference type="Pfam" id="PF18962">
    <property type="entry name" value="Por_Secre_tail"/>
    <property type="match status" value="1"/>
</dbReference>
<dbReference type="InterPro" id="IPR013783">
    <property type="entry name" value="Ig-like_fold"/>
</dbReference>
<gene>
    <name evidence="2" type="ORF">SAE01_35220</name>
</gene>
<feature type="domain" description="Secretion system C-terminal sorting" evidence="1">
    <location>
        <begin position="631"/>
        <end position="704"/>
    </location>
</feature>
<evidence type="ECO:0000313" key="3">
    <source>
        <dbReference type="Proteomes" id="UP000321513"/>
    </source>
</evidence>
<protein>
    <recommendedName>
        <fullName evidence="1">Secretion system C-terminal sorting domain-containing protein</fullName>
    </recommendedName>
</protein>
<evidence type="ECO:0000259" key="1">
    <source>
        <dbReference type="Pfam" id="PF18962"/>
    </source>
</evidence>
<comment type="caution">
    <text evidence="2">The sequence shown here is derived from an EMBL/GenBank/DDBJ whole genome shotgun (WGS) entry which is preliminary data.</text>
</comment>
<dbReference type="NCBIfam" id="TIGR04183">
    <property type="entry name" value="Por_Secre_tail"/>
    <property type="match status" value="1"/>
</dbReference>